<comment type="function">
    <text evidence="17">Catalyzes the dephosphorylation of undecaprenyl diphosphate (UPP). Confers resistance to bacitracin.</text>
</comment>
<dbReference type="GO" id="GO:0046677">
    <property type="term" value="P:response to antibiotic"/>
    <property type="evidence" value="ECO:0007669"/>
    <property type="project" value="UniProtKB-UniRule"/>
</dbReference>
<gene>
    <name evidence="17" type="primary">uppP</name>
    <name evidence="18" type="ORF">I5677_15370</name>
</gene>
<feature type="transmembrane region" description="Helical" evidence="17">
    <location>
        <begin position="240"/>
        <end position="258"/>
    </location>
</feature>
<keyword evidence="10 17" id="KW-1133">Transmembrane helix</keyword>
<dbReference type="GO" id="GO:0008360">
    <property type="term" value="P:regulation of cell shape"/>
    <property type="evidence" value="ECO:0007669"/>
    <property type="project" value="UniProtKB-KW"/>
</dbReference>
<evidence type="ECO:0000256" key="2">
    <source>
        <dbReference type="ARBA" id="ARBA00010621"/>
    </source>
</evidence>
<feature type="transmembrane region" description="Helical" evidence="17">
    <location>
        <begin position="41"/>
        <end position="61"/>
    </location>
</feature>
<dbReference type="RefSeq" id="WP_197662533.1">
    <property type="nucleotide sequence ID" value="NZ_JAEAGR010000019.1"/>
</dbReference>
<reference evidence="18" key="1">
    <citation type="submission" date="2020-12" db="EMBL/GenBank/DDBJ databases">
        <title>M. sibirica DSM 26468T genome.</title>
        <authorList>
            <person name="Thieme N."/>
            <person name="Rettenmaier R."/>
            <person name="Zverlov V."/>
            <person name="Liebl W."/>
        </authorList>
    </citation>
    <scope>NUCLEOTIDE SEQUENCE</scope>
    <source>
        <strain evidence="18">DSM 26468</strain>
    </source>
</reference>
<keyword evidence="8 17" id="KW-0133">Cell shape</keyword>
<comment type="catalytic activity">
    <reaction evidence="16 17">
        <text>di-trans,octa-cis-undecaprenyl diphosphate + H2O = di-trans,octa-cis-undecaprenyl phosphate + phosphate + H(+)</text>
        <dbReference type="Rhea" id="RHEA:28094"/>
        <dbReference type="ChEBI" id="CHEBI:15377"/>
        <dbReference type="ChEBI" id="CHEBI:15378"/>
        <dbReference type="ChEBI" id="CHEBI:43474"/>
        <dbReference type="ChEBI" id="CHEBI:58405"/>
        <dbReference type="ChEBI" id="CHEBI:60392"/>
        <dbReference type="EC" id="3.6.1.27"/>
    </reaction>
</comment>
<evidence type="ECO:0000256" key="5">
    <source>
        <dbReference type="ARBA" id="ARBA00022475"/>
    </source>
</evidence>
<evidence type="ECO:0000256" key="10">
    <source>
        <dbReference type="ARBA" id="ARBA00022989"/>
    </source>
</evidence>
<dbReference type="InterPro" id="IPR003824">
    <property type="entry name" value="UppP"/>
</dbReference>
<keyword evidence="13 17" id="KW-0961">Cell wall biogenesis/degradation</keyword>
<dbReference type="Pfam" id="PF02673">
    <property type="entry name" value="BacA"/>
    <property type="match status" value="1"/>
</dbReference>
<dbReference type="HAMAP" id="MF_01006">
    <property type="entry name" value="Undec_diphosphatase"/>
    <property type="match status" value="1"/>
</dbReference>
<evidence type="ECO:0000256" key="8">
    <source>
        <dbReference type="ARBA" id="ARBA00022960"/>
    </source>
</evidence>
<feature type="transmembrane region" description="Helical" evidence="17">
    <location>
        <begin position="270"/>
        <end position="290"/>
    </location>
</feature>
<keyword evidence="12 17" id="KW-0046">Antibiotic resistance</keyword>
<dbReference type="AlphaFoldDB" id="A0A8J7KX91"/>
<feature type="transmembrane region" description="Helical" evidence="17">
    <location>
        <begin position="206"/>
        <end position="225"/>
    </location>
</feature>
<organism evidence="18 19">
    <name type="scientific">Mobilitalea sibirica</name>
    <dbReference type="NCBI Taxonomy" id="1462919"/>
    <lineage>
        <taxon>Bacteria</taxon>
        <taxon>Bacillati</taxon>
        <taxon>Bacillota</taxon>
        <taxon>Clostridia</taxon>
        <taxon>Lachnospirales</taxon>
        <taxon>Lachnospiraceae</taxon>
        <taxon>Mobilitalea</taxon>
    </lineage>
</organism>
<evidence type="ECO:0000256" key="9">
    <source>
        <dbReference type="ARBA" id="ARBA00022984"/>
    </source>
</evidence>
<dbReference type="Proteomes" id="UP000623269">
    <property type="component" value="Unassembled WGS sequence"/>
</dbReference>
<comment type="similarity">
    <text evidence="2 17">Belongs to the UppP family.</text>
</comment>
<evidence type="ECO:0000256" key="11">
    <source>
        <dbReference type="ARBA" id="ARBA00023136"/>
    </source>
</evidence>
<dbReference type="GO" id="GO:0050380">
    <property type="term" value="F:undecaprenyl-diphosphatase activity"/>
    <property type="evidence" value="ECO:0007669"/>
    <property type="project" value="UniProtKB-UniRule"/>
</dbReference>
<evidence type="ECO:0000256" key="12">
    <source>
        <dbReference type="ARBA" id="ARBA00023251"/>
    </source>
</evidence>
<evidence type="ECO:0000256" key="6">
    <source>
        <dbReference type="ARBA" id="ARBA00022692"/>
    </source>
</evidence>
<evidence type="ECO:0000256" key="7">
    <source>
        <dbReference type="ARBA" id="ARBA00022801"/>
    </source>
</evidence>
<dbReference type="PANTHER" id="PTHR30622">
    <property type="entry name" value="UNDECAPRENYL-DIPHOSPHATASE"/>
    <property type="match status" value="1"/>
</dbReference>
<evidence type="ECO:0000313" key="18">
    <source>
        <dbReference type="EMBL" id="MBH1942280.1"/>
    </source>
</evidence>
<evidence type="ECO:0000313" key="19">
    <source>
        <dbReference type="Proteomes" id="UP000623269"/>
    </source>
</evidence>
<dbReference type="GO" id="GO:0009252">
    <property type="term" value="P:peptidoglycan biosynthetic process"/>
    <property type="evidence" value="ECO:0007669"/>
    <property type="project" value="UniProtKB-KW"/>
</dbReference>
<keyword evidence="7 17" id="KW-0378">Hydrolase</keyword>
<comment type="subcellular location">
    <subcellularLocation>
        <location evidence="1 17">Cell membrane</location>
        <topology evidence="1 17">Multi-pass membrane protein</topology>
    </subcellularLocation>
</comment>
<keyword evidence="19" id="KW-1185">Reference proteome</keyword>
<evidence type="ECO:0000256" key="17">
    <source>
        <dbReference type="HAMAP-Rule" id="MF_01006"/>
    </source>
</evidence>
<keyword evidence="11 17" id="KW-0472">Membrane</keyword>
<dbReference type="EC" id="3.6.1.27" evidence="3 17"/>
<feature type="transmembrane region" description="Helical" evidence="17">
    <location>
        <begin position="6"/>
        <end position="29"/>
    </location>
</feature>
<proteinExistence type="inferred from homology"/>
<evidence type="ECO:0000256" key="3">
    <source>
        <dbReference type="ARBA" id="ARBA00012374"/>
    </source>
</evidence>
<evidence type="ECO:0000256" key="16">
    <source>
        <dbReference type="ARBA" id="ARBA00047594"/>
    </source>
</evidence>
<comment type="miscellaneous">
    <text evidence="17">Bacitracin is thought to be involved in the inhibition of peptidoglycan synthesis by sequestering undecaprenyl diphosphate, thereby reducing the pool of lipid carrier available.</text>
</comment>
<keyword evidence="6 17" id="KW-0812">Transmembrane</keyword>
<comment type="caution">
    <text evidence="18">The sequence shown here is derived from an EMBL/GenBank/DDBJ whole genome shotgun (WGS) entry which is preliminary data.</text>
</comment>
<dbReference type="GO" id="GO:0071555">
    <property type="term" value="P:cell wall organization"/>
    <property type="evidence" value="ECO:0007669"/>
    <property type="project" value="UniProtKB-KW"/>
</dbReference>
<keyword evidence="9 17" id="KW-0573">Peptidoglycan synthesis</keyword>
<name>A0A8J7KX91_9FIRM</name>
<dbReference type="PANTHER" id="PTHR30622:SF2">
    <property type="entry name" value="UNDECAPRENYL-DIPHOSPHATASE"/>
    <property type="match status" value="1"/>
</dbReference>
<feature type="transmembrane region" description="Helical" evidence="17">
    <location>
        <begin position="108"/>
        <end position="130"/>
    </location>
</feature>
<dbReference type="EMBL" id="JAEAGR010000019">
    <property type="protein sequence ID" value="MBH1942280.1"/>
    <property type="molecule type" value="Genomic_DNA"/>
</dbReference>
<evidence type="ECO:0000256" key="15">
    <source>
        <dbReference type="ARBA" id="ARBA00032932"/>
    </source>
</evidence>
<evidence type="ECO:0000256" key="14">
    <source>
        <dbReference type="ARBA" id="ARBA00032707"/>
    </source>
</evidence>
<evidence type="ECO:0000256" key="4">
    <source>
        <dbReference type="ARBA" id="ARBA00021581"/>
    </source>
</evidence>
<accession>A0A8J7KX91</accession>
<keyword evidence="5 17" id="KW-1003">Cell membrane</keyword>
<evidence type="ECO:0000256" key="13">
    <source>
        <dbReference type="ARBA" id="ARBA00023316"/>
    </source>
</evidence>
<evidence type="ECO:0000256" key="1">
    <source>
        <dbReference type="ARBA" id="ARBA00004651"/>
    </source>
</evidence>
<protein>
    <recommendedName>
        <fullName evidence="4 17">Undecaprenyl-diphosphatase</fullName>
        <ecNumber evidence="3 17">3.6.1.27</ecNumber>
    </recommendedName>
    <alternativeName>
        <fullName evidence="15 17">Bacitracin resistance protein</fullName>
    </alternativeName>
    <alternativeName>
        <fullName evidence="14 17">Undecaprenyl pyrophosphate phosphatase</fullName>
    </alternativeName>
</protein>
<dbReference type="GO" id="GO:0005886">
    <property type="term" value="C:plasma membrane"/>
    <property type="evidence" value="ECO:0007669"/>
    <property type="project" value="UniProtKB-SubCell"/>
</dbReference>
<feature type="transmembrane region" description="Helical" evidence="17">
    <location>
        <begin position="137"/>
        <end position="154"/>
    </location>
</feature>
<sequence>MDLLESILMGLVQGLAEFLPISSSGHLAIMKQILNLNMDTGLLFDVMLHFGTMVAIFVVFWKDILDLITEGFKIIGDSLINTRRFIRNLFSKDKVTYKNVITTPYRRFVLLVIVSTIPTGIIGVVFNNAIEEAGKTLLVPGLSLIFTAILLTIADRVHTGQKTEETASYKNALFLGIAQGVATLPGISRSGTTITAGLLSGFDRTFAVKYSFIMSIPAVLGAVVYEMKDFSMDLVNKSEITGYIVGTLVAAVVGYISIKTMLVIVRGKKFKYFAYYCFAIGLIALSGHFFL</sequence>